<feature type="coiled-coil region" evidence="1">
    <location>
        <begin position="131"/>
        <end position="209"/>
    </location>
</feature>
<gene>
    <name evidence="2" type="ORF">ISP20_07505</name>
</gene>
<dbReference type="Proteomes" id="UP001430065">
    <property type="component" value="Unassembled WGS sequence"/>
</dbReference>
<dbReference type="InterPro" id="IPR021350">
    <property type="entry name" value="DUF2968"/>
</dbReference>
<proteinExistence type="predicted"/>
<keyword evidence="3" id="KW-1185">Reference proteome</keyword>
<protein>
    <submittedName>
        <fullName evidence="2">DUF2968 domain-containing protein</fullName>
    </submittedName>
</protein>
<name>A0ABS2JPR0_9GAMM</name>
<dbReference type="EMBL" id="JADIKC010000003">
    <property type="protein sequence ID" value="MBM7121004.1"/>
    <property type="molecule type" value="Genomic_DNA"/>
</dbReference>
<evidence type="ECO:0000313" key="2">
    <source>
        <dbReference type="EMBL" id="MBM7121004.1"/>
    </source>
</evidence>
<dbReference type="RefSeq" id="WP_204635431.1">
    <property type="nucleotide sequence ID" value="NZ_JADIKC010000003.1"/>
</dbReference>
<comment type="caution">
    <text evidence="2">The sequence shown here is derived from an EMBL/GenBank/DDBJ whole genome shotgun (WGS) entry which is preliminary data.</text>
</comment>
<sequence>MSETSSMREFSLVFRGDDESVVVADADIEANVHGDLAAPEASPVAWSRHYDPNDAVEVADIEEVEALAQDGAFTELRELHSFGHSARLLFHGAELKFYAALFMDDLLWRAMKSSDAEAAERAFDEFALQVNQRARSEVRRVQLDATNMQLQHVIAESQAKAERLRANIQRNAAQKQRAIEREGDLRNHIKQLEATRVQAQLNANRIVRQIGQLHSTCAAQLPRYRGVLIGLRKK</sequence>
<accession>A0ABS2JPR0</accession>
<keyword evidence="1" id="KW-0175">Coiled coil</keyword>
<dbReference type="Pfam" id="PF11180">
    <property type="entry name" value="DUF2968"/>
    <property type="match status" value="1"/>
</dbReference>
<reference evidence="2 3" key="1">
    <citation type="submission" date="2020-10" db="EMBL/GenBank/DDBJ databases">
        <title>Phylogeny of dyella-like bacteria.</title>
        <authorList>
            <person name="Fu J."/>
        </authorList>
    </citation>
    <scope>NUCLEOTIDE SEQUENCE [LARGE SCALE GENOMIC DNA]</scope>
    <source>
        <strain evidence="2 3">THG-B117</strain>
    </source>
</reference>
<evidence type="ECO:0000256" key="1">
    <source>
        <dbReference type="SAM" id="Coils"/>
    </source>
</evidence>
<evidence type="ECO:0000313" key="3">
    <source>
        <dbReference type="Proteomes" id="UP001430065"/>
    </source>
</evidence>
<organism evidence="2 3">
    <name type="scientific">Dyella kyungheensis</name>
    <dbReference type="NCBI Taxonomy" id="1242174"/>
    <lineage>
        <taxon>Bacteria</taxon>
        <taxon>Pseudomonadati</taxon>
        <taxon>Pseudomonadota</taxon>
        <taxon>Gammaproteobacteria</taxon>
        <taxon>Lysobacterales</taxon>
        <taxon>Rhodanobacteraceae</taxon>
        <taxon>Dyella</taxon>
    </lineage>
</organism>